<dbReference type="Proteomes" id="UP000053354">
    <property type="component" value="Chromosome"/>
</dbReference>
<evidence type="ECO:0000256" key="1">
    <source>
        <dbReference type="ARBA" id="ARBA00006272"/>
    </source>
</evidence>
<comment type="similarity">
    <text evidence="1 6">Belongs to the peptidase M42 family.</text>
</comment>
<feature type="binding site" evidence="8">
    <location>
        <position position="236"/>
    </location>
    <ligand>
        <name>Zn(2+)</name>
        <dbReference type="ChEBI" id="CHEBI:29105"/>
        <label>1</label>
    </ligand>
</feature>
<reference evidence="9" key="1">
    <citation type="submission" date="2016-10" db="EMBL/GenBank/DDBJ databases">
        <authorList>
            <person name="See-Too W.S."/>
        </authorList>
    </citation>
    <scope>NUCLEOTIDE SEQUENCE</scope>
    <source>
        <strain evidence="9">L10.15</strain>
    </source>
</reference>
<keyword evidence="4 8" id="KW-0479">Metal-binding</keyword>
<comment type="cofactor">
    <cofactor evidence="8">
        <name>a divalent metal cation</name>
        <dbReference type="ChEBI" id="CHEBI:60240"/>
    </cofactor>
    <text evidence="8">Binds 2 divalent metal cations per subunit.</text>
</comment>
<dbReference type="PIRSF" id="PIRSF001123">
    <property type="entry name" value="PepA_GA"/>
    <property type="match status" value="1"/>
</dbReference>
<dbReference type="STRING" id="1302659.I858_006285"/>
<dbReference type="GO" id="GO:0004177">
    <property type="term" value="F:aminopeptidase activity"/>
    <property type="evidence" value="ECO:0007669"/>
    <property type="project" value="UniProtKB-UniRule"/>
</dbReference>
<dbReference type="OrthoDB" id="9772053at2"/>
<dbReference type="SUPFAM" id="SSF53187">
    <property type="entry name" value="Zn-dependent exopeptidases"/>
    <property type="match status" value="1"/>
</dbReference>
<keyword evidence="2" id="KW-0031">Aminopeptidase</keyword>
<feature type="active site" description="Proton acceptor" evidence="7">
    <location>
        <position position="213"/>
    </location>
</feature>
<dbReference type="SUPFAM" id="SSF101821">
    <property type="entry name" value="Aminopeptidase/glucanase lid domain"/>
    <property type="match status" value="1"/>
</dbReference>
<evidence type="ECO:0000256" key="5">
    <source>
        <dbReference type="ARBA" id="ARBA00022801"/>
    </source>
</evidence>
<dbReference type="PANTHER" id="PTHR32481:SF7">
    <property type="entry name" value="AMINOPEPTIDASE YHFE-RELATED"/>
    <property type="match status" value="1"/>
</dbReference>
<protein>
    <submittedName>
        <fullName evidence="9">Endoglucanase</fullName>
    </submittedName>
</protein>
<keyword evidence="5" id="KW-0378">Hydrolase</keyword>
<dbReference type="InterPro" id="IPR008007">
    <property type="entry name" value="Peptidase_M42"/>
</dbReference>
<name>A0A1B1S0A7_9BACL</name>
<sequence>MYKLVKELCDLVGPSGFEQDVQRFIKNEIQDKVDRLEVDPLGNLIATVKATDSQMPSILLAAHADEIGFIVKKIEPNGTLRFEQLGGFDNRILLAQPVTIKSSQSYIEGVIGALAVHYVKWDDPKRIDSHRDLYIDVGASSAEEVLEMGIKVGQPISYGSKLKMAGDGKRNRVIGKALDDRAGCAVLIKLITNLKSNKTVKHGDIYCVFTVQEEVGLRGASVLSQGLQPDFALAIDTTPTSDTYDVLMTGTRKLGEGPCIKIADKSLISHPLVTNLLEKVAVEKEIPYQQEIFMGIGTDAGAIHMTATGVSTGAISIPSRYTHTPIEIVDLDDLENSVRLVEAFIFASGELVGKNFLDT</sequence>
<keyword evidence="3" id="KW-0645">Protease</keyword>
<organism evidence="9 10">
    <name type="scientific">Planococcus versutus</name>
    <dbReference type="NCBI Taxonomy" id="1302659"/>
    <lineage>
        <taxon>Bacteria</taxon>
        <taxon>Bacillati</taxon>
        <taxon>Bacillota</taxon>
        <taxon>Bacilli</taxon>
        <taxon>Bacillales</taxon>
        <taxon>Caryophanaceae</taxon>
        <taxon>Planococcus</taxon>
    </lineage>
</organism>
<feature type="binding site" evidence="8">
    <location>
        <position position="214"/>
    </location>
    <ligand>
        <name>Zn(2+)</name>
        <dbReference type="ChEBI" id="CHEBI:29105"/>
        <label>2</label>
    </ligand>
</feature>
<dbReference type="EMBL" id="CP016540">
    <property type="protein sequence ID" value="ANU26631.1"/>
    <property type="molecule type" value="Genomic_DNA"/>
</dbReference>
<keyword evidence="10" id="KW-1185">Reference proteome</keyword>
<feature type="binding site" evidence="8">
    <location>
        <position position="323"/>
    </location>
    <ligand>
        <name>Zn(2+)</name>
        <dbReference type="ChEBI" id="CHEBI:29105"/>
        <label>2</label>
    </ligand>
</feature>
<accession>A0A1B1S0A7</accession>
<dbReference type="AlphaFoldDB" id="A0A1B1S0A7"/>
<dbReference type="Gene3D" id="3.40.630.10">
    <property type="entry name" value="Zn peptidases"/>
    <property type="match status" value="1"/>
</dbReference>
<dbReference type="KEGG" id="pll:I858_006285"/>
<dbReference type="CDD" id="cd05656">
    <property type="entry name" value="M42_Frv"/>
    <property type="match status" value="1"/>
</dbReference>
<feature type="binding site" evidence="8">
    <location>
        <position position="179"/>
    </location>
    <ligand>
        <name>Zn(2+)</name>
        <dbReference type="ChEBI" id="CHEBI:29105"/>
        <label>1</label>
    </ligand>
</feature>
<dbReference type="Gene3D" id="2.40.30.40">
    <property type="entry name" value="Peptidase M42, domain 2"/>
    <property type="match status" value="1"/>
</dbReference>
<feature type="binding site" evidence="8">
    <location>
        <position position="179"/>
    </location>
    <ligand>
        <name>Zn(2+)</name>
        <dbReference type="ChEBI" id="CHEBI:29105"/>
        <label>2</label>
    </ligand>
</feature>
<dbReference type="GO" id="GO:0046872">
    <property type="term" value="F:metal ion binding"/>
    <property type="evidence" value="ECO:0007669"/>
    <property type="project" value="UniProtKB-UniRule"/>
</dbReference>
<dbReference type="InterPro" id="IPR051464">
    <property type="entry name" value="Peptidase_M42_aminopept"/>
</dbReference>
<dbReference type="PANTHER" id="PTHR32481">
    <property type="entry name" value="AMINOPEPTIDASE"/>
    <property type="match status" value="1"/>
</dbReference>
<feature type="binding site" evidence="8">
    <location>
        <position position="63"/>
    </location>
    <ligand>
        <name>Zn(2+)</name>
        <dbReference type="ChEBI" id="CHEBI:29105"/>
        <label>1</label>
    </ligand>
</feature>
<evidence type="ECO:0000256" key="7">
    <source>
        <dbReference type="PIRSR" id="PIRSR001123-1"/>
    </source>
</evidence>
<dbReference type="RefSeq" id="WP_049693537.1">
    <property type="nucleotide sequence ID" value="NZ_CP016540.2"/>
</dbReference>
<dbReference type="InterPro" id="IPR023367">
    <property type="entry name" value="Peptidase_M42_dom2"/>
</dbReference>
<proteinExistence type="inferred from homology"/>
<evidence type="ECO:0000313" key="10">
    <source>
        <dbReference type="Proteomes" id="UP000053354"/>
    </source>
</evidence>
<evidence type="ECO:0000256" key="8">
    <source>
        <dbReference type="PIRSR" id="PIRSR001123-2"/>
    </source>
</evidence>
<evidence type="ECO:0000256" key="4">
    <source>
        <dbReference type="ARBA" id="ARBA00022723"/>
    </source>
</evidence>
<evidence type="ECO:0000256" key="6">
    <source>
        <dbReference type="PIRNR" id="PIRNR001123"/>
    </source>
</evidence>
<dbReference type="Pfam" id="PF05343">
    <property type="entry name" value="Peptidase_M42"/>
    <property type="match status" value="1"/>
</dbReference>
<gene>
    <name evidence="9" type="ORF">I858_006285</name>
</gene>
<evidence type="ECO:0000313" key="9">
    <source>
        <dbReference type="EMBL" id="ANU26631.1"/>
    </source>
</evidence>
<dbReference type="GO" id="GO:0006508">
    <property type="term" value="P:proteolysis"/>
    <property type="evidence" value="ECO:0007669"/>
    <property type="project" value="UniProtKB-KW"/>
</dbReference>
<evidence type="ECO:0000256" key="3">
    <source>
        <dbReference type="ARBA" id="ARBA00022670"/>
    </source>
</evidence>
<evidence type="ECO:0000256" key="2">
    <source>
        <dbReference type="ARBA" id="ARBA00022438"/>
    </source>
</evidence>